<dbReference type="AlphaFoldDB" id="A0A485M4F1"/>
<name>A0A485M4F1_9ZZZZ</name>
<protein>
    <recommendedName>
        <fullName evidence="1">VOC domain-containing protein</fullName>
    </recommendedName>
</protein>
<dbReference type="EMBL" id="CAADRM010000147">
    <property type="protein sequence ID" value="VFU18244.1"/>
    <property type="molecule type" value="Genomic_DNA"/>
</dbReference>
<gene>
    <name evidence="2" type="ORF">SCFA_80005</name>
</gene>
<sequence length="125" mass="13908">MASNWNPVGWFEIPVNDFERAREFYEHVFEIDLEEHQVGPFRMAWFPMQPDAIGAAGSLVKGQGYVPADTGVLIYFTAPDINATLARVEAKGGTVLVQKKSIGEYGFIGIFKDSEGNWIGVHSRT</sequence>
<dbReference type="CDD" id="cd07247">
    <property type="entry name" value="SgaA_N_like"/>
    <property type="match status" value="1"/>
</dbReference>
<accession>A0A485M4F1</accession>
<organism evidence="2">
    <name type="scientific">anaerobic digester metagenome</name>
    <dbReference type="NCBI Taxonomy" id="1263854"/>
    <lineage>
        <taxon>unclassified sequences</taxon>
        <taxon>metagenomes</taxon>
        <taxon>ecological metagenomes</taxon>
    </lineage>
</organism>
<dbReference type="InterPro" id="IPR037523">
    <property type="entry name" value="VOC_core"/>
</dbReference>
<proteinExistence type="predicted"/>
<dbReference type="Pfam" id="PF00903">
    <property type="entry name" value="Glyoxalase"/>
    <property type="match status" value="1"/>
</dbReference>
<feature type="domain" description="VOC" evidence="1">
    <location>
        <begin position="7"/>
        <end position="124"/>
    </location>
</feature>
<dbReference type="PANTHER" id="PTHR33993">
    <property type="entry name" value="GLYOXALASE-RELATED"/>
    <property type="match status" value="1"/>
</dbReference>
<dbReference type="SUPFAM" id="SSF54593">
    <property type="entry name" value="Glyoxalase/Bleomycin resistance protein/Dihydroxybiphenyl dioxygenase"/>
    <property type="match status" value="1"/>
</dbReference>
<evidence type="ECO:0000313" key="2">
    <source>
        <dbReference type="EMBL" id="VFU18244.1"/>
    </source>
</evidence>
<dbReference type="PROSITE" id="PS51819">
    <property type="entry name" value="VOC"/>
    <property type="match status" value="1"/>
</dbReference>
<dbReference type="InterPro" id="IPR029068">
    <property type="entry name" value="Glyas_Bleomycin-R_OHBP_Dase"/>
</dbReference>
<dbReference type="Gene3D" id="3.10.180.10">
    <property type="entry name" value="2,3-Dihydroxybiphenyl 1,2-Dioxygenase, domain 1"/>
    <property type="match status" value="1"/>
</dbReference>
<dbReference type="InterPro" id="IPR004360">
    <property type="entry name" value="Glyas_Fos-R_dOase_dom"/>
</dbReference>
<evidence type="ECO:0000259" key="1">
    <source>
        <dbReference type="PROSITE" id="PS51819"/>
    </source>
</evidence>
<dbReference type="PANTHER" id="PTHR33993:SF2">
    <property type="entry name" value="VOC DOMAIN-CONTAINING PROTEIN"/>
    <property type="match status" value="1"/>
</dbReference>
<dbReference type="InterPro" id="IPR052164">
    <property type="entry name" value="Anthracycline_SecMetBiosynth"/>
</dbReference>
<reference evidence="2" key="1">
    <citation type="submission" date="2019-03" db="EMBL/GenBank/DDBJ databases">
        <authorList>
            <person name="Hao L."/>
        </authorList>
    </citation>
    <scope>NUCLEOTIDE SEQUENCE</scope>
</reference>